<dbReference type="EMBL" id="JBEAFC010000014">
    <property type="protein sequence ID" value="KAL1533915.1"/>
    <property type="molecule type" value="Genomic_DNA"/>
</dbReference>
<gene>
    <name evidence="2" type="ORF">AAHA92_33730</name>
</gene>
<feature type="domain" description="F-box" evidence="1">
    <location>
        <begin position="17"/>
        <end position="53"/>
    </location>
</feature>
<sequence>MAKKQRMQLKDDYTFQGDRISMLPDDILVLILSSLSLKDSIKTSILSSRWRNLWILTPKLDLDLDSTAILHKWRNYNITKIRCEFVRWVDHLFTILPKPPPILSGSEWCSIYLHSSVDGSTIVRWVDHPLI</sequence>
<dbReference type="Pfam" id="PF00646">
    <property type="entry name" value="F-box"/>
    <property type="match status" value="1"/>
</dbReference>
<accession>A0ABD1FQZ0</accession>
<evidence type="ECO:0000313" key="3">
    <source>
        <dbReference type="Proteomes" id="UP001567538"/>
    </source>
</evidence>
<comment type="caution">
    <text evidence="2">The sequence shown here is derived from an EMBL/GenBank/DDBJ whole genome shotgun (WGS) entry which is preliminary data.</text>
</comment>
<dbReference type="SUPFAM" id="SSF81383">
    <property type="entry name" value="F-box domain"/>
    <property type="match status" value="1"/>
</dbReference>
<dbReference type="InterPro" id="IPR055294">
    <property type="entry name" value="FBL60-like"/>
</dbReference>
<dbReference type="InterPro" id="IPR001810">
    <property type="entry name" value="F-box_dom"/>
</dbReference>
<dbReference type="PANTHER" id="PTHR31293:SF12">
    <property type="entry name" value="RNI-LIKE SUPERFAMILY PROTEIN"/>
    <property type="match status" value="1"/>
</dbReference>
<dbReference type="AlphaFoldDB" id="A0ABD1FQZ0"/>
<dbReference type="PANTHER" id="PTHR31293">
    <property type="entry name" value="RNI-LIKE SUPERFAMILY PROTEIN"/>
    <property type="match status" value="1"/>
</dbReference>
<reference evidence="2 3" key="1">
    <citation type="submission" date="2024-06" db="EMBL/GenBank/DDBJ databases">
        <title>A chromosome level genome sequence of Diviner's sage (Salvia divinorum).</title>
        <authorList>
            <person name="Ford S.A."/>
            <person name="Ro D.-K."/>
            <person name="Ness R.W."/>
            <person name="Phillips M.A."/>
        </authorList>
    </citation>
    <scope>NUCLEOTIDE SEQUENCE [LARGE SCALE GENOMIC DNA]</scope>
    <source>
        <strain evidence="2">SAF-2024a</strain>
        <tissue evidence="2">Leaf</tissue>
    </source>
</reference>
<protein>
    <submittedName>
        <fullName evidence="2">F-box/LRR-repeat protein isoform X2</fullName>
    </submittedName>
</protein>
<evidence type="ECO:0000313" key="2">
    <source>
        <dbReference type="EMBL" id="KAL1533915.1"/>
    </source>
</evidence>
<dbReference type="Proteomes" id="UP001567538">
    <property type="component" value="Unassembled WGS sequence"/>
</dbReference>
<evidence type="ECO:0000259" key="1">
    <source>
        <dbReference type="PROSITE" id="PS50181"/>
    </source>
</evidence>
<dbReference type="Gene3D" id="1.20.1280.50">
    <property type="match status" value="1"/>
</dbReference>
<name>A0ABD1FQZ0_SALDI</name>
<keyword evidence="3" id="KW-1185">Reference proteome</keyword>
<proteinExistence type="predicted"/>
<organism evidence="2 3">
    <name type="scientific">Salvia divinorum</name>
    <name type="common">Maria pastora</name>
    <name type="synonym">Diviner's sage</name>
    <dbReference type="NCBI Taxonomy" id="28513"/>
    <lineage>
        <taxon>Eukaryota</taxon>
        <taxon>Viridiplantae</taxon>
        <taxon>Streptophyta</taxon>
        <taxon>Embryophyta</taxon>
        <taxon>Tracheophyta</taxon>
        <taxon>Spermatophyta</taxon>
        <taxon>Magnoliopsida</taxon>
        <taxon>eudicotyledons</taxon>
        <taxon>Gunneridae</taxon>
        <taxon>Pentapetalae</taxon>
        <taxon>asterids</taxon>
        <taxon>lamiids</taxon>
        <taxon>Lamiales</taxon>
        <taxon>Lamiaceae</taxon>
        <taxon>Nepetoideae</taxon>
        <taxon>Mentheae</taxon>
        <taxon>Salviinae</taxon>
        <taxon>Salvia</taxon>
        <taxon>Salvia subgen. Calosphace</taxon>
    </lineage>
</organism>
<dbReference type="PROSITE" id="PS50181">
    <property type="entry name" value="FBOX"/>
    <property type="match status" value="1"/>
</dbReference>
<dbReference type="InterPro" id="IPR036047">
    <property type="entry name" value="F-box-like_dom_sf"/>
</dbReference>